<evidence type="ECO:0000313" key="3">
    <source>
        <dbReference type="Proteomes" id="UP001370348"/>
    </source>
</evidence>
<evidence type="ECO:0000313" key="2">
    <source>
        <dbReference type="EMBL" id="WXB11350.1"/>
    </source>
</evidence>
<proteinExistence type="predicted"/>
<organism evidence="2 3">
    <name type="scientific">Pendulispora albinea</name>
    <dbReference type="NCBI Taxonomy" id="2741071"/>
    <lineage>
        <taxon>Bacteria</taxon>
        <taxon>Pseudomonadati</taxon>
        <taxon>Myxococcota</taxon>
        <taxon>Myxococcia</taxon>
        <taxon>Myxococcales</taxon>
        <taxon>Sorangiineae</taxon>
        <taxon>Pendulisporaceae</taxon>
        <taxon>Pendulispora</taxon>
    </lineage>
</organism>
<gene>
    <name evidence="2" type="ORF">LZC94_26200</name>
</gene>
<dbReference type="Proteomes" id="UP001370348">
    <property type="component" value="Chromosome"/>
</dbReference>
<evidence type="ECO:0000256" key="1">
    <source>
        <dbReference type="SAM" id="MobiDB-lite"/>
    </source>
</evidence>
<keyword evidence="3" id="KW-1185">Reference proteome</keyword>
<dbReference type="EMBL" id="CP089984">
    <property type="protein sequence ID" value="WXB11350.1"/>
    <property type="molecule type" value="Genomic_DNA"/>
</dbReference>
<protein>
    <submittedName>
        <fullName evidence="2">Uncharacterized protein</fullName>
    </submittedName>
</protein>
<dbReference type="RefSeq" id="WP_394820967.1">
    <property type="nucleotide sequence ID" value="NZ_CP089984.1"/>
</dbReference>
<feature type="region of interest" description="Disordered" evidence="1">
    <location>
        <begin position="105"/>
        <end position="129"/>
    </location>
</feature>
<sequence length="129" mass="13555">MAILIRVPFVASQFADDPARSVARQITEARIQTALVRTLLDEVERLLPSTGVEHVPSDQLAEELARLSQRLLDVAAGIVSSADARAREEDATVRSIAAPVASIVAPAASEARTDPPGEGSSEPLEACSA</sequence>
<name>A0ABZ2LLX4_9BACT</name>
<accession>A0ABZ2LLX4</accession>
<reference evidence="2 3" key="1">
    <citation type="submission" date="2021-12" db="EMBL/GenBank/DDBJ databases">
        <title>Discovery of the Pendulisporaceae a myxobacterial family with distinct sporulation behavior and unique specialized metabolism.</title>
        <authorList>
            <person name="Garcia R."/>
            <person name="Popoff A."/>
            <person name="Bader C.D."/>
            <person name="Loehr J."/>
            <person name="Walesch S."/>
            <person name="Walt C."/>
            <person name="Boldt J."/>
            <person name="Bunk B."/>
            <person name="Haeckl F.J.F.P.J."/>
            <person name="Gunesch A.P."/>
            <person name="Birkelbach J."/>
            <person name="Nuebel U."/>
            <person name="Pietschmann T."/>
            <person name="Bach T."/>
            <person name="Mueller R."/>
        </authorList>
    </citation>
    <scope>NUCLEOTIDE SEQUENCE [LARGE SCALE GENOMIC DNA]</scope>
    <source>
        <strain evidence="2 3">MSr11954</strain>
    </source>
</reference>